<dbReference type="Proteomes" id="UP000704762">
    <property type="component" value="Unassembled WGS sequence"/>
</dbReference>
<dbReference type="InterPro" id="IPR036691">
    <property type="entry name" value="Endo/exonu/phosph_ase_sf"/>
</dbReference>
<dbReference type="GO" id="GO:0016787">
    <property type="term" value="F:hydrolase activity"/>
    <property type="evidence" value="ECO:0007669"/>
    <property type="project" value="UniProtKB-KW"/>
</dbReference>
<keyword evidence="2" id="KW-0540">Nuclease</keyword>
<reference evidence="2 3" key="1">
    <citation type="submission" date="2021-01" db="EMBL/GenBank/DDBJ databases">
        <title>Sequencing the genomes of 1000 actinobacteria strains.</title>
        <authorList>
            <person name="Klenk H.-P."/>
        </authorList>
    </citation>
    <scope>NUCLEOTIDE SEQUENCE [LARGE SCALE GENOMIC DNA]</scope>
    <source>
        <strain evidence="2 3">DSM 18662</strain>
    </source>
</reference>
<keyword evidence="2" id="KW-0255">Endonuclease</keyword>
<name>A0ABS2RJJ2_9ACTN</name>
<evidence type="ECO:0000313" key="2">
    <source>
        <dbReference type="EMBL" id="MBM7799184.1"/>
    </source>
</evidence>
<dbReference type="InterPro" id="IPR005135">
    <property type="entry name" value="Endo/exonuclease/phosphatase"/>
</dbReference>
<comment type="caution">
    <text evidence="2">The sequence shown here is derived from an EMBL/GenBank/DDBJ whole genome shotgun (WGS) entry which is preliminary data.</text>
</comment>
<feature type="domain" description="Endonuclease/exonuclease/phosphatase" evidence="1">
    <location>
        <begin position="4"/>
        <end position="291"/>
    </location>
</feature>
<dbReference type="EMBL" id="JAFBCF010000001">
    <property type="protein sequence ID" value="MBM7799184.1"/>
    <property type="molecule type" value="Genomic_DNA"/>
</dbReference>
<dbReference type="Pfam" id="PF03372">
    <property type="entry name" value="Exo_endo_phos"/>
    <property type="match status" value="1"/>
</dbReference>
<gene>
    <name evidence="2" type="ORF">JOE57_002105</name>
</gene>
<evidence type="ECO:0000313" key="3">
    <source>
        <dbReference type="Proteomes" id="UP000704762"/>
    </source>
</evidence>
<keyword evidence="3" id="KW-1185">Reference proteome</keyword>
<dbReference type="SUPFAM" id="SSF56219">
    <property type="entry name" value="DNase I-like"/>
    <property type="match status" value="1"/>
</dbReference>
<protein>
    <submittedName>
        <fullName evidence="2">Endonuclease/exonuclease/phosphatase family metal-dependent hydrolase</fullName>
    </submittedName>
</protein>
<proteinExistence type="predicted"/>
<evidence type="ECO:0000259" key="1">
    <source>
        <dbReference type="Pfam" id="PF03372"/>
    </source>
</evidence>
<sequence length="300" mass="33353">MRFATFNVRTSRADIGTSRQWLRRANSVAREINAKKPGIVAIQELGPGRADGKRISVGKGLRQTQSLVNALHSVGASQYRLTRTTAYVAPGEYHGSQGPRILYDANKYTLVSKCIETTGKSNWNRSCSMTMPMKNGAPTSAAYAEFEDRRTGLNFFVVSAHLDARHGSTAKKEQFYDSLRAAQVRAIYTRVSRLAGSKPILFGGDLNSWKTKIGSHAPFNYLSSQGFRDSTRASRRIDSRFPTVNHFKTRLKANRPGRQVALDVVMAKGAKKFSTYENVMKVVDSRRSSDHNMVIANLVL</sequence>
<keyword evidence="2" id="KW-0378">Hydrolase</keyword>
<accession>A0ABS2RJJ2</accession>
<dbReference type="GO" id="GO:0004519">
    <property type="term" value="F:endonuclease activity"/>
    <property type="evidence" value="ECO:0007669"/>
    <property type="project" value="UniProtKB-KW"/>
</dbReference>
<dbReference type="RefSeq" id="WP_204917764.1">
    <property type="nucleotide sequence ID" value="NZ_BAAAQP010000001.1"/>
</dbReference>
<dbReference type="Gene3D" id="3.60.10.10">
    <property type="entry name" value="Endonuclease/exonuclease/phosphatase"/>
    <property type="match status" value="1"/>
</dbReference>
<organism evidence="2 3">
    <name type="scientific">Microlunatus panaciterrae</name>
    <dbReference type="NCBI Taxonomy" id="400768"/>
    <lineage>
        <taxon>Bacteria</taxon>
        <taxon>Bacillati</taxon>
        <taxon>Actinomycetota</taxon>
        <taxon>Actinomycetes</taxon>
        <taxon>Propionibacteriales</taxon>
        <taxon>Propionibacteriaceae</taxon>
        <taxon>Microlunatus</taxon>
    </lineage>
</organism>